<dbReference type="PANTHER" id="PTHR30528">
    <property type="entry name" value="CYTOPLASMIC PROTEIN"/>
    <property type="match status" value="1"/>
</dbReference>
<dbReference type="Proteomes" id="UP000265750">
    <property type="component" value="Unassembled WGS sequence"/>
</dbReference>
<dbReference type="AlphaFoldDB" id="A0A3A1WG38"/>
<sequence>MTRSLSPAEARRVALAAQGFARARPDRAGALHLRRNLDRLALHQIDSVNVVARAHYLPAFSRLGPYDTALLDRDAWGRPGERRVFEYWAHEASLLPLDLHPSLRWRMARADRGTAGYAGMRTFAGPRRAEAMALLERIRVDGPMGASDLERGRTGWWEWSEPKRMLEWLFYAGHLTTRTRRRGFERVYDLPERVIPGAVLALPTPDEAEAHRRLVERSARALGIATFGELKDYFRLGPAETRAALADLVEAGTLEPVAVPGWPVAFLHAQARAPRRIAATALLAPFDPLVWERARAERLFGFRYRIEIYVPAALRRHGYYVLPFLHGDRLAARVDLKADRARSRLLVPALHLEPDAPADTREALEAELALMARWLGLGEVRHGTA</sequence>
<reference evidence="2" key="1">
    <citation type="submission" date="2018-09" db="EMBL/GenBank/DDBJ databases">
        <authorList>
            <person name="Tuo L."/>
        </authorList>
    </citation>
    <scope>NUCLEOTIDE SEQUENCE [LARGE SCALE GENOMIC DNA]</scope>
    <source>
        <strain evidence="2">M2BS4Y-1</strain>
    </source>
</reference>
<keyword evidence="2" id="KW-1185">Reference proteome</keyword>
<gene>
    <name evidence="1" type="ORF">D3218_18485</name>
</gene>
<organism evidence="1 2">
    <name type="scientific">Aureimonas flava</name>
    <dbReference type="NCBI Taxonomy" id="2320271"/>
    <lineage>
        <taxon>Bacteria</taxon>
        <taxon>Pseudomonadati</taxon>
        <taxon>Pseudomonadota</taxon>
        <taxon>Alphaproteobacteria</taxon>
        <taxon>Hyphomicrobiales</taxon>
        <taxon>Aurantimonadaceae</taxon>
        <taxon>Aureimonas</taxon>
    </lineage>
</organism>
<evidence type="ECO:0000313" key="2">
    <source>
        <dbReference type="Proteomes" id="UP000265750"/>
    </source>
</evidence>
<comment type="caution">
    <text evidence="1">The sequence shown here is derived from an EMBL/GenBank/DDBJ whole genome shotgun (WGS) entry which is preliminary data.</text>
</comment>
<dbReference type="EMBL" id="QYRN01000014">
    <property type="protein sequence ID" value="RIX97562.1"/>
    <property type="molecule type" value="Genomic_DNA"/>
</dbReference>
<evidence type="ECO:0000313" key="1">
    <source>
        <dbReference type="EMBL" id="RIX97562.1"/>
    </source>
</evidence>
<dbReference type="Pfam" id="PF06224">
    <property type="entry name" value="AlkZ-like"/>
    <property type="match status" value="1"/>
</dbReference>
<dbReference type="InterPro" id="IPR009351">
    <property type="entry name" value="AlkZ-like"/>
</dbReference>
<name>A0A3A1WG38_9HYPH</name>
<accession>A0A3A1WG38</accession>
<protein>
    <submittedName>
        <fullName evidence="1">Winged helix-turn-helix domain-containing protein</fullName>
    </submittedName>
</protein>
<dbReference type="RefSeq" id="WP_119541559.1">
    <property type="nucleotide sequence ID" value="NZ_QYRN01000014.1"/>
</dbReference>
<proteinExistence type="predicted"/>
<dbReference type="OrthoDB" id="9787207at2"/>
<dbReference type="PANTHER" id="PTHR30528:SF0">
    <property type="entry name" value="CYTOPLASMIC PROTEIN"/>
    <property type="match status" value="1"/>
</dbReference>